<protein>
    <submittedName>
        <fullName evidence="2">Uncharacterized protein</fullName>
    </submittedName>
</protein>
<reference evidence="2" key="1">
    <citation type="submission" date="2021-04" db="EMBL/GenBank/DDBJ databases">
        <authorList>
            <consortium name="Molecular Ecology Group"/>
        </authorList>
    </citation>
    <scope>NUCLEOTIDE SEQUENCE</scope>
</reference>
<proteinExistence type="inferred from homology"/>
<dbReference type="EMBL" id="CAJHNH020008135">
    <property type="protein sequence ID" value="CAG5135295.1"/>
    <property type="molecule type" value="Genomic_DNA"/>
</dbReference>
<name>A0A8S4A5E0_9EUPU</name>
<dbReference type="GO" id="GO:0005802">
    <property type="term" value="C:trans-Golgi network"/>
    <property type="evidence" value="ECO:0007669"/>
    <property type="project" value="TreeGrafter"/>
</dbReference>
<dbReference type="GO" id="GO:0043001">
    <property type="term" value="P:Golgi to plasma membrane protein transport"/>
    <property type="evidence" value="ECO:0007669"/>
    <property type="project" value="TreeGrafter"/>
</dbReference>
<organism evidence="2 3">
    <name type="scientific">Candidula unifasciata</name>
    <dbReference type="NCBI Taxonomy" id="100452"/>
    <lineage>
        <taxon>Eukaryota</taxon>
        <taxon>Metazoa</taxon>
        <taxon>Spiralia</taxon>
        <taxon>Lophotrochozoa</taxon>
        <taxon>Mollusca</taxon>
        <taxon>Gastropoda</taxon>
        <taxon>Heterobranchia</taxon>
        <taxon>Euthyneura</taxon>
        <taxon>Panpulmonata</taxon>
        <taxon>Eupulmonata</taxon>
        <taxon>Stylommatophora</taxon>
        <taxon>Helicina</taxon>
        <taxon>Helicoidea</taxon>
        <taxon>Geomitridae</taxon>
        <taxon>Candidula</taxon>
    </lineage>
</organism>
<dbReference type="Pfam" id="PF03676">
    <property type="entry name" value="PHAF1"/>
    <property type="match status" value="1"/>
</dbReference>
<comment type="similarity">
    <text evidence="1">Belongs to the PHAF1 family.</text>
</comment>
<comment type="caution">
    <text evidence="2">The sequence shown here is derived from an EMBL/GenBank/DDBJ whole genome shotgun (WGS) entry which is preliminary data.</text>
</comment>
<dbReference type="OrthoDB" id="411211at2759"/>
<evidence type="ECO:0000313" key="2">
    <source>
        <dbReference type="EMBL" id="CAG5135295.1"/>
    </source>
</evidence>
<gene>
    <name evidence="2" type="ORF">CUNI_LOCUS20853</name>
</gene>
<evidence type="ECO:0000256" key="1">
    <source>
        <dbReference type="ARBA" id="ARBA00024339"/>
    </source>
</evidence>
<dbReference type="Proteomes" id="UP000678393">
    <property type="component" value="Unassembled WGS sequence"/>
</dbReference>
<dbReference type="PANTHER" id="PTHR13465">
    <property type="entry name" value="UPF0183 PROTEIN"/>
    <property type="match status" value="1"/>
</dbReference>
<evidence type="ECO:0000313" key="3">
    <source>
        <dbReference type="Proteomes" id="UP000678393"/>
    </source>
</evidence>
<feature type="non-terminal residue" evidence="2">
    <location>
        <position position="1"/>
    </location>
</feature>
<accession>A0A8S4A5E0</accession>
<dbReference type="AlphaFoldDB" id="A0A8S4A5E0"/>
<sequence>MPFYQAVNILRSQDSSIKGVQVWYSEQNPLQVDLVINLSQDGIKLIFDASSQRLK</sequence>
<feature type="non-terminal residue" evidence="2">
    <location>
        <position position="55"/>
    </location>
</feature>
<dbReference type="InterPro" id="IPR039156">
    <property type="entry name" value="PHAF1/BROMI"/>
</dbReference>
<keyword evidence="3" id="KW-1185">Reference proteome</keyword>
<dbReference type="PANTHER" id="PTHR13465:SF2">
    <property type="entry name" value="PHAGOSOME ASSEMBLY FACTOR 1"/>
    <property type="match status" value="1"/>
</dbReference>
<dbReference type="InterPro" id="IPR005373">
    <property type="entry name" value="PHAF1"/>
</dbReference>